<dbReference type="Proteomes" id="UP000789572">
    <property type="component" value="Unassembled WGS sequence"/>
</dbReference>
<protein>
    <submittedName>
        <fullName evidence="1">10233_t:CDS:1</fullName>
    </submittedName>
</protein>
<reference evidence="1" key="1">
    <citation type="submission" date="2021-06" db="EMBL/GenBank/DDBJ databases">
        <authorList>
            <person name="Kallberg Y."/>
            <person name="Tangrot J."/>
            <person name="Rosling A."/>
        </authorList>
    </citation>
    <scope>NUCLEOTIDE SEQUENCE</scope>
    <source>
        <strain evidence="1">IA702</strain>
    </source>
</reference>
<dbReference type="AlphaFoldDB" id="A0A9N9DAA5"/>
<comment type="caution">
    <text evidence="1">The sequence shown here is derived from an EMBL/GenBank/DDBJ whole genome shotgun (WGS) entry which is preliminary data.</text>
</comment>
<name>A0A9N9DAA5_9GLOM</name>
<keyword evidence="2" id="KW-1185">Reference proteome</keyword>
<evidence type="ECO:0000313" key="1">
    <source>
        <dbReference type="EMBL" id="CAG8627898.1"/>
    </source>
</evidence>
<gene>
    <name evidence="1" type="ORF">POCULU_LOCUS8743</name>
</gene>
<dbReference type="EMBL" id="CAJVPJ010002722">
    <property type="protein sequence ID" value="CAG8627898.1"/>
    <property type="molecule type" value="Genomic_DNA"/>
</dbReference>
<organism evidence="1 2">
    <name type="scientific">Paraglomus occultum</name>
    <dbReference type="NCBI Taxonomy" id="144539"/>
    <lineage>
        <taxon>Eukaryota</taxon>
        <taxon>Fungi</taxon>
        <taxon>Fungi incertae sedis</taxon>
        <taxon>Mucoromycota</taxon>
        <taxon>Glomeromycotina</taxon>
        <taxon>Glomeromycetes</taxon>
        <taxon>Paraglomerales</taxon>
        <taxon>Paraglomeraceae</taxon>
        <taxon>Paraglomus</taxon>
    </lineage>
</organism>
<proteinExistence type="predicted"/>
<sequence length="43" mass="4812">MANATDAVLRFGRSIRNKLSDAGIWAHRLSSAPRKTVETKKWA</sequence>
<feature type="non-terminal residue" evidence="1">
    <location>
        <position position="43"/>
    </location>
</feature>
<evidence type="ECO:0000313" key="2">
    <source>
        <dbReference type="Proteomes" id="UP000789572"/>
    </source>
</evidence>
<accession>A0A9N9DAA5</accession>